<name>A0ABV9QV24_9GAMM</name>
<reference evidence="2" key="1">
    <citation type="journal article" date="2019" name="Int. J. Syst. Evol. Microbiol.">
        <title>The Global Catalogue of Microorganisms (GCM) 10K type strain sequencing project: providing services to taxonomists for standard genome sequencing and annotation.</title>
        <authorList>
            <consortium name="The Broad Institute Genomics Platform"/>
            <consortium name="The Broad Institute Genome Sequencing Center for Infectious Disease"/>
            <person name="Wu L."/>
            <person name="Ma J."/>
        </authorList>
    </citation>
    <scope>NUCLEOTIDE SEQUENCE [LARGE SCALE GENOMIC DNA]</scope>
    <source>
        <strain evidence="2">CCUG 30340</strain>
    </source>
</reference>
<gene>
    <name evidence="1" type="ORF">ACFO6Q_08185</name>
</gene>
<protein>
    <submittedName>
        <fullName evidence="1">Uncharacterized protein</fullName>
    </submittedName>
</protein>
<organism evidence="1 2">
    <name type="scientific">Dokdonella ginsengisoli</name>
    <dbReference type="NCBI Taxonomy" id="363846"/>
    <lineage>
        <taxon>Bacteria</taxon>
        <taxon>Pseudomonadati</taxon>
        <taxon>Pseudomonadota</taxon>
        <taxon>Gammaproteobacteria</taxon>
        <taxon>Lysobacterales</taxon>
        <taxon>Rhodanobacteraceae</taxon>
        <taxon>Dokdonella</taxon>
    </lineage>
</organism>
<sequence length="108" mass="12151">MHVECVRQVDASEPDADGTYEYHYEYDVYRFTQDGLCFVARSYTDTSDEAHFLCLESDGQRRLLADADLGHPLFLAAAAHLRDVGKAHLNWLSGRGNGYEAVPSRRAV</sequence>
<evidence type="ECO:0000313" key="1">
    <source>
        <dbReference type="EMBL" id="MFC4820299.1"/>
    </source>
</evidence>
<dbReference type="EMBL" id="JBHSHD010000007">
    <property type="protein sequence ID" value="MFC4820299.1"/>
    <property type="molecule type" value="Genomic_DNA"/>
</dbReference>
<evidence type="ECO:0000313" key="2">
    <source>
        <dbReference type="Proteomes" id="UP001595886"/>
    </source>
</evidence>
<keyword evidence="2" id="KW-1185">Reference proteome</keyword>
<dbReference type="RefSeq" id="WP_380020140.1">
    <property type="nucleotide sequence ID" value="NZ_JBHSHD010000007.1"/>
</dbReference>
<comment type="caution">
    <text evidence="1">The sequence shown here is derived from an EMBL/GenBank/DDBJ whole genome shotgun (WGS) entry which is preliminary data.</text>
</comment>
<dbReference type="Proteomes" id="UP001595886">
    <property type="component" value="Unassembled WGS sequence"/>
</dbReference>
<accession>A0ABV9QV24</accession>
<proteinExistence type="predicted"/>